<evidence type="ECO:0000256" key="4">
    <source>
        <dbReference type="ARBA" id="ARBA00012045"/>
    </source>
</evidence>
<dbReference type="Pfam" id="PF14815">
    <property type="entry name" value="NUDIX_4"/>
    <property type="match status" value="1"/>
</dbReference>
<dbReference type="GO" id="GO:0035485">
    <property type="term" value="F:adenine/guanine mispair binding"/>
    <property type="evidence" value="ECO:0007669"/>
    <property type="project" value="TreeGrafter"/>
</dbReference>
<comment type="function">
    <text evidence="2">Adenine glycosylase active on G-A mispairs. MutY also corrects error-prone DNA synthesis past GO lesions which are due to the oxidatively damaged form of guanine: 7,8-dihydro-8-oxoguanine (8-oxo-dGTP).</text>
</comment>
<dbReference type="SMART" id="SM00478">
    <property type="entry name" value="ENDO3c"/>
    <property type="match status" value="1"/>
</dbReference>
<dbReference type="EC" id="3.2.2.31" evidence="4 14"/>
<evidence type="ECO:0000256" key="10">
    <source>
        <dbReference type="ARBA" id="ARBA00023004"/>
    </source>
</evidence>
<keyword evidence="8 14" id="KW-0227">DNA damage</keyword>
<reference evidence="16 17" key="1">
    <citation type="submission" date="2014-06" db="EMBL/GenBank/DDBJ databases">
        <title>Genome sequence of the intracellular symbiont Blattabacterium cuenoti, strain STAT from the wood feeding cockroach Salganea taiwanensis taiwanensis.</title>
        <authorList>
            <person name="Kinjo Y."/>
            <person name="Ohkuma M."/>
            <person name="Tokuda G."/>
        </authorList>
    </citation>
    <scope>NUCLEOTIDE SEQUENCE [LARGE SCALE GENOMIC DNA]</scope>
    <source>
        <strain evidence="16 17">STAT</strain>
    </source>
</reference>
<dbReference type="InterPro" id="IPR044298">
    <property type="entry name" value="MIG/MutY"/>
</dbReference>
<dbReference type="InterPro" id="IPR015797">
    <property type="entry name" value="NUDIX_hydrolase-like_dom_sf"/>
</dbReference>
<dbReference type="Gene3D" id="3.90.79.10">
    <property type="entry name" value="Nucleoside Triphosphate Pyrophosphohydrolase"/>
    <property type="match status" value="1"/>
</dbReference>
<keyword evidence="11" id="KW-0411">Iron-sulfur</keyword>
<keyword evidence="7" id="KW-0479">Metal-binding</keyword>
<dbReference type="CDD" id="cd03431">
    <property type="entry name" value="NUDIX_DNA_Glycosylase_C-MutY"/>
    <property type="match status" value="1"/>
</dbReference>
<dbReference type="InterPro" id="IPR005760">
    <property type="entry name" value="A/G_AdeGlyc_MutY"/>
</dbReference>
<dbReference type="Pfam" id="PF10576">
    <property type="entry name" value="EndIII_4Fe-2S"/>
    <property type="match status" value="1"/>
</dbReference>
<evidence type="ECO:0000256" key="2">
    <source>
        <dbReference type="ARBA" id="ARBA00002933"/>
    </source>
</evidence>
<evidence type="ECO:0000256" key="14">
    <source>
        <dbReference type="RuleBase" id="RU365096"/>
    </source>
</evidence>
<evidence type="ECO:0000256" key="11">
    <source>
        <dbReference type="ARBA" id="ARBA00023014"/>
    </source>
</evidence>
<comment type="similarity">
    <text evidence="3 14">Belongs to the Nth/MutY family.</text>
</comment>
<keyword evidence="13 14" id="KW-0326">Glycosidase</keyword>
<dbReference type="CDD" id="cd00056">
    <property type="entry name" value="ENDO3c"/>
    <property type="match status" value="1"/>
</dbReference>
<dbReference type="Gene3D" id="1.10.340.30">
    <property type="entry name" value="Hypothetical protein, domain 2"/>
    <property type="match status" value="1"/>
</dbReference>
<dbReference type="InterPro" id="IPR003265">
    <property type="entry name" value="HhH-GPD_domain"/>
</dbReference>
<dbReference type="InterPro" id="IPR023170">
    <property type="entry name" value="HhH_base_excis_C"/>
</dbReference>
<dbReference type="OrthoDB" id="9802365at2"/>
<dbReference type="GO" id="GO:0006284">
    <property type="term" value="P:base-excision repair"/>
    <property type="evidence" value="ECO:0007669"/>
    <property type="project" value="UniProtKB-UniRule"/>
</dbReference>
<dbReference type="InterPro" id="IPR029119">
    <property type="entry name" value="MutY_C"/>
</dbReference>
<dbReference type="GO" id="GO:0000701">
    <property type="term" value="F:purine-specific mismatch base pair DNA N-glycosylase activity"/>
    <property type="evidence" value="ECO:0007669"/>
    <property type="project" value="UniProtKB-EC"/>
</dbReference>
<evidence type="ECO:0000256" key="1">
    <source>
        <dbReference type="ARBA" id="ARBA00000843"/>
    </source>
</evidence>
<dbReference type="AlphaFoldDB" id="A0A224AB02"/>
<name>A0A224AB02_9FLAO</name>
<evidence type="ECO:0000256" key="7">
    <source>
        <dbReference type="ARBA" id="ARBA00022723"/>
    </source>
</evidence>
<gene>
    <name evidence="16" type="primary">mutY</name>
    <name evidence="16" type="ORF">STAT_093</name>
</gene>
<keyword evidence="12" id="KW-0234">DNA repair</keyword>
<dbReference type="InterPro" id="IPR004035">
    <property type="entry name" value="Endouclease-III_FeS-bd_BS"/>
</dbReference>
<dbReference type="EMBL" id="AP014608">
    <property type="protein sequence ID" value="BBA17035.1"/>
    <property type="molecule type" value="Genomic_DNA"/>
</dbReference>
<dbReference type="Pfam" id="PF00730">
    <property type="entry name" value="HhH-GPD"/>
    <property type="match status" value="1"/>
</dbReference>
<dbReference type="PANTHER" id="PTHR42944:SF1">
    <property type="entry name" value="ADENINE DNA GLYCOSYLASE"/>
    <property type="match status" value="1"/>
</dbReference>
<protein>
    <recommendedName>
        <fullName evidence="5 14">Adenine DNA glycosylase</fullName>
        <ecNumber evidence="4 14">3.2.2.31</ecNumber>
    </recommendedName>
</protein>
<evidence type="ECO:0000256" key="13">
    <source>
        <dbReference type="ARBA" id="ARBA00023295"/>
    </source>
</evidence>
<comment type="catalytic activity">
    <reaction evidence="1 14">
        <text>Hydrolyzes free adenine bases from 7,8-dihydro-8-oxoguanine:adenine mismatched double-stranded DNA, leaving an apurinic site.</text>
        <dbReference type="EC" id="3.2.2.31"/>
    </reaction>
</comment>
<dbReference type="GO" id="GO:0032357">
    <property type="term" value="F:oxidized purine DNA binding"/>
    <property type="evidence" value="ECO:0007669"/>
    <property type="project" value="TreeGrafter"/>
</dbReference>
<keyword evidence="9" id="KW-0378">Hydrolase</keyword>
<evidence type="ECO:0000256" key="8">
    <source>
        <dbReference type="ARBA" id="ARBA00022763"/>
    </source>
</evidence>
<dbReference type="InterPro" id="IPR011257">
    <property type="entry name" value="DNA_glycosylase"/>
</dbReference>
<dbReference type="GO" id="GO:0046872">
    <property type="term" value="F:metal ion binding"/>
    <property type="evidence" value="ECO:0007669"/>
    <property type="project" value="UniProtKB-UniRule"/>
</dbReference>
<dbReference type="SUPFAM" id="SSF55811">
    <property type="entry name" value="Nudix"/>
    <property type="match status" value="1"/>
</dbReference>
<keyword evidence="17" id="KW-1185">Reference proteome</keyword>
<dbReference type="RefSeq" id="WP_119305329.1">
    <property type="nucleotide sequence ID" value="NZ_AP014608.1"/>
</dbReference>
<dbReference type="PROSITE" id="PS00764">
    <property type="entry name" value="ENDONUCLEASE_III_1"/>
    <property type="match status" value="1"/>
</dbReference>
<keyword evidence="10 14" id="KW-0408">Iron</keyword>
<dbReference type="SUPFAM" id="SSF48150">
    <property type="entry name" value="DNA-glycosylase"/>
    <property type="match status" value="1"/>
</dbReference>
<evidence type="ECO:0000256" key="3">
    <source>
        <dbReference type="ARBA" id="ARBA00008343"/>
    </source>
</evidence>
<dbReference type="Gene3D" id="1.10.1670.10">
    <property type="entry name" value="Helix-hairpin-Helix base-excision DNA repair enzymes (C-terminal)"/>
    <property type="match status" value="1"/>
</dbReference>
<comment type="cofactor">
    <cofactor evidence="14">
        <name>[4Fe-4S] cluster</name>
        <dbReference type="ChEBI" id="CHEBI:49883"/>
    </cofactor>
    <text evidence="14">Binds 1 [4Fe-4S] cluster.</text>
</comment>
<proteinExistence type="inferred from homology"/>
<evidence type="ECO:0000256" key="5">
    <source>
        <dbReference type="ARBA" id="ARBA00022023"/>
    </source>
</evidence>
<evidence type="ECO:0000313" key="16">
    <source>
        <dbReference type="EMBL" id="BBA17035.1"/>
    </source>
</evidence>
<dbReference type="InterPro" id="IPR003651">
    <property type="entry name" value="Endonuclease3_FeS-loop_motif"/>
</dbReference>
<keyword evidence="6" id="KW-0004">4Fe-4S</keyword>
<evidence type="ECO:0000256" key="12">
    <source>
        <dbReference type="ARBA" id="ARBA00023204"/>
    </source>
</evidence>
<dbReference type="Proteomes" id="UP000263619">
    <property type="component" value="Chromosome"/>
</dbReference>
<evidence type="ECO:0000313" key="17">
    <source>
        <dbReference type="Proteomes" id="UP000263619"/>
    </source>
</evidence>
<feature type="domain" description="HhH-GPD" evidence="15">
    <location>
        <begin position="35"/>
        <end position="186"/>
    </location>
</feature>
<dbReference type="GO" id="GO:0051539">
    <property type="term" value="F:4 iron, 4 sulfur cluster binding"/>
    <property type="evidence" value="ECO:0007669"/>
    <property type="project" value="UniProtKB-UniRule"/>
</dbReference>
<sequence length="350" mass="41791">MNFSKKIINWYKKNYRKLPWRETKNPYYILVSEFMLQQTKVSKTTIRYYLNFIKKFPSLEKLAEAKEKDVLKKWEGLGYYFRAKYLHSFAKKLKNDKKSFPKKYKELIKYKGIGPYTGAAMASICFHEAIPAIDGNACRVFSRYFGVFNDSTSTTIKDKLRIMVSRIMDFEHPGTFNQAIMDLGSILCTSKNPKCLLCPVQDTCFSIKNGTVYKLPIRKIKKFIKHRFFYYLFIYDRNKNICLNKRSTEDIWKGLYDFPLIESKQNLLIHEIIDKIFKKFRVKANNILVYKIKQKLTHQILSIQFFNCEILQDFKKSIFFNNFIFIPTNHIKKYPFPRPIVLFLKHEKII</sequence>
<dbReference type="GO" id="GO:0034039">
    <property type="term" value="F:8-oxo-7,8-dihydroguanine DNA N-glycosylase activity"/>
    <property type="evidence" value="ECO:0007669"/>
    <property type="project" value="TreeGrafter"/>
</dbReference>
<dbReference type="NCBIfam" id="TIGR01084">
    <property type="entry name" value="mutY"/>
    <property type="match status" value="1"/>
</dbReference>
<dbReference type="GO" id="GO:0006298">
    <property type="term" value="P:mismatch repair"/>
    <property type="evidence" value="ECO:0007669"/>
    <property type="project" value="TreeGrafter"/>
</dbReference>
<organism evidence="16 17">
    <name type="scientific">Blattabacterium cuenoti STAT</name>
    <dbReference type="NCBI Taxonomy" id="1457030"/>
    <lineage>
        <taxon>Bacteria</taxon>
        <taxon>Pseudomonadati</taxon>
        <taxon>Bacteroidota</taxon>
        <taxon>Flavobacteriia</taxon>
        <taxon>Flavobacteriales</taxon>
        <taxon>Blattabacteriaceae</taxon>
        <taxon>Blattabacterium</taxon>
    </lineage>
</organism>
<evidence type="ECO:0000256" key="9">
    <source>
        <dbReference type="ARBA" id="ARBA00022801"/>
    </source>
</evidence>
<accession>A0A224AB02</accession>
<evidence type="ECO:0000256" key="6">
    <source>
        <dbReference type="ARBA" id="ARBA00022485"/>
    </source>
</evidence>
<evidence type="ECO:0000259" key="15">
    <source>
        <dbReference type="SMART" id="SM00478"/>
    </source>
</evidence>
<dbReference type="PANTHER" id="PTHR42944">
    <property type="entry name" value="ADENINE DNA GLYCOSYLASE"/>
    <property type="match status" value="1"/>
</dbReference>